<keyword evidence="2" id="KW-0472">Membrane</keyword>
<accession>A0A8W8LZS7</accession>
<dbReference type="Pfam" id="PF01607">
    <property type="entry name" value="CBM_14"/>
    <property type="match status" value="1"/>
</dbReference>
<dbReference type="OMA" id="TIWICTF"/>
<dbReference type="Gene3D" id="2.170.140.10">
    <property type="entry name" value="Chitin binding domain"/>
    <property type="match status" value="1"/>
</dbReference>
<feature type="region of interest" description="Disordered" evidence="1">
    <location>
        <begin position="185"/>
        <end position="251"/>
    </location>
</feature>
<proteinExistence type="predicted"/>
<organism evidence="4 5">
    <name type="scientific">Magallana gigas</name>
    <name type="common">Pacific oyster</name>
    <name type="synonym">Crassostrea gigas</name>
    <dbReference type="NCBI Taxonomy" id="29159"/>
    <lineage>
        <taxon>Eukaryota</taxon>
        <taxon>Metazoa</taxon>
        <taxon>Spiralia</taxon>
        <taxon>Lophotrochozoa</taxon>
        <taxon>Mollusca</taxon>
        <taxon>Bivalvia</taxon>
        <taxon>Autobranchia</taxon>
        <taxon>Pteriomorphia</taxon>
        <taxon>Ostreida</taxon>
        <taxon>Ostreoidea</taxon>
        <taxon>Ostreidae</taxon>
        <taxon>Magallana</taxon>
    </lineage>
</organism>
<feature type="compositionally biased region" description="Polar residues" evidence="1">
    <location>
        <begin position="219"/>
        <end position="232"/>
    </location>
</feature>
<dbReference type="InterPro" id="IPR002557">
    <property type="entry name" value="Chitin-bd_dom"/>
</dbReference>
<dbReference type="GO" id="GO:0005576">
    <property type="term" value="C:extracellular region"/>
    <property type="evidence" value="ECO:0007669"/>
    <property type="project" value="InterPro"/>
</dbReference>
<dbReference type="OrthoDB" id="6134638at2759"/>
<dbReference type="AlphaFoldDB" id="A0A8W8LZS7"/>
<evidence type="ECO:0000256" key="2">
    <source>
        <dbReference type="SAM" id="Phobius"/>
    </source>
</evidence>
<protein>
    <recommendedName>
        <fullName evidence="3">Chitin-binding type-2 domain-containing protein</fullName>
    </recommendedName>
</protein>
<sequence>MKNGSVNEPCQSKLASRVLETTTDTEMMSDPDLYITDSCEPILWNCTARTTLIDPCSCYRYYECRGHGNGIVERTCPSGTAYDHETKTCPNRVSVVPSQCRPSRPWERCNLNVEQSQALLHRCENKSLSITTTTLNPVTQSGEQEVNGNEAGFIIGAVFGGLFIIVVAIGITFLFRRYLQKNKTKLTKKRSVQNPEYNFQPEPEIDVEETYHEIDDNMNDPTYSSDSGNSKPPSLPIRGNDTMGGSKQDMGVNNKTSLHNSDTVTSNGRSVQNGTLNIYDNDNGSTEYTEHQQESNYIAIFPQNTKRESTREGEIHTVTSL</sequence>
<dbReference type="EnsemblMetazoa" id="G30526.4">
    <property type="protein sequence ID" value="G30526.4:cds"/>
    <property type="gene ID" value="G30526"/>
</dbReference>
<evidence type="ECO:0000259" key="3">
    <source>
        <dbReference type="PROSITE" id="PS50940"/>
    </source>
</evidence>
<dbReference type="PROSITE" id="PS50940">
    <property type="entry name" value="CHIT_BIND_II"/>
    <property type="match status" value="1"/>
</dbReference>
<dbReference type="GO" id="GO:0008061">
    <property type="term" value="F:chitin binding"/>
    <property type="evidence" value="ECO:0007669"/>
    <property type="project" value="InterPro"/>
</dbReference>
<dbReference type="Proteomes" id="UP000005408">
    <property type="component" value="Unassembled WGS sequence"/>
</dbReference>
<evidence type="ECO:0000313" key="4">
    <source>
        <dbReference type="EnsemblMetazoa" id="G30526.3:cds"/>
    </source>
</evidence>
<keyword evidence="2" id="KW-0812">Transmembrane</keyword>
<reference evidence="4" key="1">
    <citation type="submission" date="2022-08" db="UniProtKB">
        <authorList>
            <consortium name="EnsemblMetazoa"/>
        </authorList>
    </citation>
    <scope>IDENTIFICATION</scope>
    <source>
        <strain evidence="4">05x7-T-G4-1.051#20</strain>
    </source>
</reference>
<dbReference type="InterPro" id="IPR036508">
    <property type="entry name" value="Chitin-bd_dom_sf"/>
</dbReference>
<evidence type="ECO:0000313" key="5">
    <source>
        <dbReference type="Proteomes" id="UP000005408"/>
    </source>
</evidence>
<feature type="domain" description="Chitin-binding type-2" evidence="3">
    <location>
        <begin position="43"/>
        <end position="102"/>
    </location>
</feature>
<feature type="transmembrane region" description="Helical" evidence="2">
    <location>
        <begin position="151"/>
        <end position="175"/>
    </location>
</feature>
<dbReference type="EnsemblMetazoa" id="G30526.3">
    <property type="protein sequence ID" value="G30526.3:cds"/>
    <property type="gene ID" value="G30526"/>
</dbReference>
<evidence type="ECO:0000256" key="1">
    <source>
        <dbReference type="SAM" id="MobiDB-lite"/>
    </source>
</evidence>
<dbReference type="SUPFAM" id="SSF57625">
    <property type="entry name" value="Invertebrate chitin-binding proteins"/>
    <property type="match status" value="1"/>
</dbReference>
<name>A0A8W8LZS7_MAGGI</name>
<keyword evidence="5" id="KW-1185">Reference proteome</keyword>
<keyword evidence="2" id="KW-1133">Transmembrane helix</keyword>